<dbReference type="CDD" id="cd01347">
    <property type="entry name" value="ligand_gated_channel"/>
    <property type="match status" value="1"/>
</dbReference>
<keyword evidence="6" id="KW-0406">Ion transport</keyword>
<dbReference type="InterPro" id="IPR012910">
    <property type="entry name" value="Plug_dom"/>
</dbReference>
<dbReference type="Gene3D" id="2.40.170.20">
    <property type="entry name" value="TonB-dependent receptor, beta-barrel domain"/>
    <property type="match status" value="1"/>
</dbReference>
<accession>A0A285VG06</accession>
<dbReference type="PROSITE" id="PS51257">
    <property type="entry name" value="PROKAR_LIPOPROTEIN"/>
    <property type="match status" value="1"/>
</dbReference>
<evidence type="ECO:0000256" key="9">
    <source>
        <dbReference type="ARBA" id="ARBA00023237"/>
    </source>
</evidence>
<evidence type="ECO:0000256" key="11">
    <source>
        <dbReference type="RuleBase" id="RU003357"/>
    </source>
</evidence>
<keyword evidence="4 10" id="KW-0812">Transmembrane</keyword>
<dbReference type="NCBIfam" id="NF010038">
    <property type="entry name" value="PRK13513.1"/>
    <property type="match status" value="1"/>
</dbReference>
<dbReference type="Gene3D" id="2.170.130.10">
    <property type="entry name" value="TonB-dependent receptor, plug domain"/>
    <property type="match status" value="1"/>
</dbReference>
<feature type="domain" description="TonB-dependent receptor-like beta-barrel" evidence="14">
    <location>
        <begin position="186"/>
        <end position="625"/>
    </location>
</feature>
<dbReference type="RefSeq" id="WP_097021908.1">
    <property type="nucleotide sequence ID" value="NZ_JAHXDJ010000002.1"/>
</dbReference>
<proteinExistence type="inferred from homology"/>
<protein>
    <submittedName>
        <fullName evidence="16">Outer membrane receptor for ferrienterochelin and colicins</fullName>
    </submittedName>
</protein>
<comment type="subcellular location">
    <subcellularLocation>
        <location evidence="1 10">Cell outer membrane</location>
        <topology evidence="1 10">Multi-pass membrane protein</topology>
    </subcellularLocation>
</comment>
<dbReference type="InterPro" id="IPR037066">
    <property type="entry name" value="Plug_dom_sf"/>
</dbReference>
<evidence type="ECO:0000313" key="16">
    <source>
        <dbReference type="EMBL" id="SOC53024.1"/>
    </source>
</evidence>
<dbReference type="GO" id="GO:0015344">
    <property type="term" value="F:siderophore uptake transmembrane transporter activity"/>
    <property type="evidence" value="ECO:0007669"/>
    <property type="project" value="TreeGrafter"/>
</dbReference>
<evidence type="ECO:0000256" key="8">
    <source>
        <dbReference type="ARBA" id="ARBA00023136"/>
    </source>
</evidence>
<dbReference type="PANTHER" id="PTHR30069:SF53">
    <property type="entry name" value="COLICIN I RECEPTOR-RELATED"/>
    <property type="match status" value="1"/>
</dbReference>
<comment type="similarity">
    <text evidence="10 11">Belongs to the TonB-dependent receptor family.</text>
</comment>
<sequence length="652" mass="72100">MSYLPRLSTLALAVTACSTPLAYAADDDVELNDVVVTASGHEQQVKNAPASISVIDREALENKHYRDITDALKDVPGVMVTGGGSSQDISLRGMGSKYTLILVDGKRQGSRETRPNSDGPGIEQGWLPPLSAIERIEVIRGPMSSLYGSDALGGVINVITRKVAKEWNGSVTAETTIQEDSDSGDINQTRFYVGGPLKDDVLGLEVYGQYSQRDEDEIENGYNDQSMRNGTAKLTWTPTDRQTLDFEAGVNKQERTTNPGKSSAASNTRSETGYIRRHYAVTHQGRWDFGTSDSYVQREEIDNPSRDMAYESTVFNSQTVMPLGAHILTLGGQYEKQELTDGGNEAGDLDELTRWQWALFLEDEWLLTEDFSLTGGARLNKDENYGTHWSPRLYGVWNVAPEWTVKGGVTSGYRAPDLRQSSPGWGQATGGRNGNAVILGNPDLKPEESLSHELGVIWDNQQGTQAGLTVFHTDFEDKITEERICDQSAGDASCLYDGHDYDFISERYNVDEVTMQGVEATLTLPLGMDYSLSANYTYTDSEQKSGQYEGKPLNNLPKHMANATLNWQPEGPLSAWTRVNYRGRTSEGTGHRGVEEKIPSYTFVDVGTAYRLTESATLFGGVYNILDKDVNYEDFQKVLDGRRYNAGIRVEF</sequence>
<keyword evidence="2 10" id="KW-0813">Transport</keyword>
<feature type="region of interest" description="Disordered" evidence="12">
    <location>
        <begin position="106"/>
        <end position="126"/>
    </location>
</feature>
<keyword evidence="16" id="KW-0675">Receptor</keyword>
<keyword evidence="5 13" id="KW-0732">Signal</keyword>
<evidence type="ECO:0000259" key="14">
    <source>
        <dbReference type="Pfam" id="PF00593"/>
    </source>
</evidence>
<evidence type="ECO:0000259" key="15">
    <source>
        <dbReference type="Pfam" id="PF07715"/>
    </source>
</evidence>
<dbReference type="InterPro" id="IPR000531">
    <property type="entry name" value="Beta-barrel_TonB"/>
</dbReference>
<organism evidence="16 17">
    <name type="scientific">Chromohalobacter canadensis</name>
    <dbReference type="NCBI Taxonomy" id="141389"/>
    <lineage>
        <taxon>Bacteria</taxon>
        <taxon>Pseudomonadati</taxon>
        <taxon>Pseudomonadota</taxon>
        <taxon>Gammaproteobacteria</taxon>
        <taxon>Oceanospirillales</taxon>
        <taxon>Halomonadaceae</taxon>
        <taxon>Chromohalobacter</taxon>
    </lineage>
</organism>
<dbReference type="AlphaFoldDB" id="A0A285VG06"/>
<evidence type="ECO:0000256" key="13">
    <source>
        <dbReference type="SAM" id="SignalP"/>
    </source>
</evidence>
<dbReference type="Pfam" id="PF00593">
    <property type="entry name" value="TonB_dep_Rec_b-barrel"/>
    <property type="match status" value="1"/>
</dbReference>
<keyword evidence="8 10" id="KW-0472">Membrane</keyword>
<dbReference type="InterPro" id="IPR036942">
    <property type="entry name" value="Beta-barrel_TonB_sf"/>
</dbReference>
<evidence type="ECO:0000256" key="1">
    <source>
        <dbReference type="ARBA" id="ARBA00004571"/>
    </source>
</evidence>
<dbReference type="SUPFAM" id="SSF56935">
    <property type="entry name" value="Porins"/>
    <property type="match status" value="1"/>
</dbReference>
<evidence type="ECO:0000256" key="12">
    <source>
        <dbReference type="SAM" id="MobiDB-lite"/>
    </source>
</evidence>
<keyword evidence="3 10" id="KW-1134">Transmembrane beta strand</keyword>
<gene>
    <name evidence="16" type="ORF">SAMN05421509_10293</name>
</gene>
<evidence type="ECO:0000256" key="2">
    <source>
        <dbReference type="ARBA" id="ARBA00022448"/>
    </source>
</evidence>
<evidence type="ECO:0000256" key="4">
    <source>
        <dbReference type="ARBA" id="ARBA00022692"/>
    </source>
</evidence>
<feature type="compositionally biased region" description="Basic and acidic residues" evidence="12">
    <location>
        <begin position="106"/>
        <end position="115"/>
    </location>
</feature>
<evidence type="ECO:0000256" key="10">
    <source>
        <dbReference type="PROSITE-ProRule" id="PRU01360"/>
    </source>
</evidence>
<evidence type="ECO:0000256" key="5">
    <source>
        <dbReference type="ARBA" id="ARBA00022729"/>
    </source>
</evidence>
<keyword evidence="9 10" id="KW-0998">Cell outer membrane</keyword>
<dbReference type="InterPro" id="IPR039426">
    <property type="entry name" value="TonB-dep_rcpt-like"/>
</dbReference>
<name>A0A285VG06_9GAMM</name>
<keyword evidence="7 11" id="KW-0798">TonB box</keyword>
<feature type="chain" id="PRO_5012176740" evidence="13">
    <location>
        <begin position="25"/>
        <end position="652"/>
    </location>
</feature>
<feature type="domain" description="TonB-dependent receptor plug" evidence="15">
    <location>
        <begin position="45"/>
        <end position="155"/>
    </location>
</feature>
<dbReference type="Proteomes" id="UP000219023">
    <property type="component" value="Unassembled WGS sequence"/>
</dbReference>
<evidence type="ECO:0000313" key="17">
    <source>
        <dbReference type="Proteomes" id="UP000219023"/>
    </source>
</evidence>
<dbReference type="PANTHER" id="PTHR30069">
    <property type="entry name" value="TONB-DEPENDENT OUTER MEMBRANE RECEPTOR"/>
    <property type="match status" value="1"/>
</dbReference>
<dbReference type="EMBL" id="OBQJ01000002">
    <property type="protein sequence ID" value="SOC53024.1"/>
    <property type="molecule type" value="Genomic_DNA"/>
</dbReference>
<dbReference type="OrthoDB" id="9764669at2"/>
<dbReference type="GO" id="GO:0044718">
    <property type="term" value="P:siderophore transmembrane transport"/>
    <property type="evidence" value="ECO:0007669"/>
    <property type="project" value="TreeGrafter"/>
</dbReference>
<evidence type="ECO:0000256" key="7">
    <source>
        <dbReference type="ARBA" id="ARBA00023077"/>
    </source>
</evidence>
<dbReference type="GO" id="GO:0009279">
    <property type="term" value="C:cell outer membrane"/>
    <property type="evidence" value="ECO:0007669"/>
    <property type="project" value="UniProtKB-SubCell"/>
</dbReference>
<dbReference type="Pfam" id="PF07715">
    <property type="entry name" value="Plug"/>
    <property type="match status" value="1"/>
</dbReference>
<evidence type="ECO:0000256" key="3">
    <source>
        <dbReference type="ARBA" id="ARBA00022452"/>
    </source>
</evidence>
<feature type="signal peptide" evidence="13">
    <location>
        <begin position="1"/>
        <end position="24"/>
    </location>
</feature>
<evidence type="ECO:0000256" key="6">
    <source>
        <dbReference type="ARBA" id="ARBA00023065"/>
    </source>
</evidence>
<reference evidence="16 17" key="1">
    <citation type="submission" date="2017-08" db="EMBL/GenBank/DDBJ databases">
        <authorList>
            <person name="de Groot N.N."/>
        </authorList>
    </citation>
    <scope>NUCLEOTIDE SEQUENCE [LARGE SCALE GENOMIC DNA]</scope>
    <source>
        <strain evidence="16 17">USBA 855</strain>
    </source>
</reference>
<dbReference type="PROSITE" id="PS52016">
    <property type="entry name" value="TONB_DEPENDENT_REC_3"/>
    <property type="match status" value="1"/>
</dbReference>